<dbReference type="PANTHER" id="PTHR46137">
    <property type="entry name" value="OS05G0310600 PROTEIN"/>
    <property type="match status" value="1"/>
</dbReference>
<dbReference type="Pfam" id="PF04970">
    <property type="entry name" value="LRAT"/>
    <property type="match status" value="1"/>
</dbReference>
<dbReference type="InterPro" id="IPR007053">
    <property type="entry name" value="LRAT_dom"/>
</dbReference>
<dbReference type="AlphaFoldDB" id="A0AAV1CEC5"/>
<feature type="domain" description="LRAT" evidence="1">
    <location>
        <begin position="20"/>
        <end position="178"/>
    </location>
</feature>
<dbReference type="EMBL" id="OX459119">
    <property type="protein sequence ID" value="CAI9093383.1"/>
    <property type="molecule type" value="Genomic_DNA"/>
</dbReference>
<reference evidence="2" key="1">
    <citation type="submission" date="2023-03" db="EMBL/GenBank/DDBJ databases">
        <authorList>
            <person name="Julca I."/>
        </authorList>
    </citation>
    <scope>NUCLEOTIDE SEQUENCE</scope>
</reference>
<proteinExistence type="predicted"/>
<keyword evidence="3" id="KW-1185">Reference proteome</keyword>
<name>A0AAV1CEC5_OLDCO</name>
<protein>
    <submittedName>
        <fullName evidence="2">OLC1v1028878C1</fullName>
    </submittedName>
</protein>
<accession>A0AAV1CEC5</accession>
<organism evidence="2 3">
    <name type="scientific">Oldenlandia corymbosa var. corymbosa</name>
    <dbReference type="NCBI Taxonomy" id="529605"/>
    <lineage>
        <taxon>Eukaryota</taxon>
        <taxon>Viridiplantae</taxon>
        <taxon>Streptophyta</taxon>
        <taxon>Embryophyta</taxon>
        <taxon>Tracheophyta</taxon>
        <taxon>Spermatophyta</taxon>
        <taxon>Magnoliopsida</taxon>
        <taxon>eudicotyledons</taxon>
        <taxon>Gunneridae</taxon>
        <taxon>Pentapetalae</taxon>
        <taxon>asterids</taxon>
        <taxon>lamiids</taxon>
        <taxon>Gentianales</taxon>
        <taxon>Rubiaceae</taxon>
        <taxon>Rubioideae</taxon>
        <taxon>Spermacoceae</taxon>
        <taxon>Hedyotis-Oldenlandia complex</taxon>
        <taxon>Oldenlandia</taxon>
    </lineage>
</organism>
<dbReference type="PANTHER" id="PTHR46137:SF7">
    <property type="entry name" value="LRAT DOMAIN-CONTAINING PROTEIN"/>
    <property type="match status" value="1"/>
</dbReference>
<evidence type="ECO:0000313" key="3">
    <source>
        <dbReference type="Proteomes" id="UP001161247"/>
    </source>
</evidence>
<dbReference type="Gene3D" id="3.90.1720.10">
    <property type="entry name" value="endopeptidase domain like (from Nostoc punctiforme)"/>
    <property type="match status" value="1"/>
</dbReference>
<evidence type="ECO:0000313" key="2">
    <source>
        <dbReference type="EMBL" id="CAI9093383.1"/>
    </source>
</evidence>
<dbReference type="Proteomes" id="UP001161247">
    <property type="component" value="Chromosome 2"/>
</dbReference>
<sequence>MGFLSHKVGSGDLEAGDHIYTWRTGFSYSHHGIYVGGKKVVHFTREHISCLASGIFATSLSISVSSSLSSPSCSESLQECPMPDCGFRQTGSGVVLSCIDCFLAGGTLYRFEYGISRPAFIVKLRGGTCTTANSDSPDVVIHRAVHLLQHGFGSYNVFENNCEDFALYCKTGLLVNDKITPGRSGQVSGLICAPLAGILSSPLRLLMSNPVSIAAAGVGLYTMSRYVTDIGVRSDVIRVEVEDMVSSHCYKGPREPSKDAQCRKRLHDVEERDFQSSKRQMFC</sequence>
<evidence type="ECO:0000259" key="1">
    <source>
        <dbReference type="PROSITE" id="PS51934"/>
    </source>
</evidence>
<gene>
    <name evidence="2" type="ORF">OLC1_LOCUS4810</name>
</gene>
<dbReference type="PROSITE" id="PS51934">
    <property type="entry name" value="LRAT"/>
    <property type="match status" value="1"/>
</dbReference>